<comment type="caution">
    <text evidence="10">The sequence shown here is derived from an EMBL/GenBank/DDBJ whole genome shotgun (WGS) entry which is preliminary data.</text>
</comment>
<keyword evidence="6" id="KW-0963">Cytoplasm</keyword>
<feature type="compositionally biased region" description="Basic and acidic residues" evidence="8">
    <location>
        <begin position="194"/>
        <end position="210"/>
    </location>
</feature>
<evidence type="ECO:0000259" key="9">
    <source>
        <dbReference type="SMART" id="SM01312"/>
    </source>
</evidence>
<reference evidence="10" key="1">
    <citation type="journal article" date="2023" name="Mol. Phylogenet. Evol.">
        <title>Genome-scale phylogeny and comparative genomics of the fungal order Sordariales.</title>
        <authorList>
            <person name="Hensen N."/>
            <person name="Bonometti L."/>
            <person name="Westerberg I."/>
            <person name="Brannstrom I.O."/>
            <person name="Guillou S."/>
            <person name="Cros-Aarteil S."/>
            <person name="Calhoun S."/>
            <person name="Haridas S."/>
            <person name="Kuo A."/>
            <person name="Mondo S."/>
            <person name="Pangilinan J."/>
            <person name="Riley R."/>
            <person name="LaButti K."/>
            <person name="Andreopoulos B."/>
            <person name="Lipzen A."/>
            <person name="Chen C."/>
            <person name="Yan M."/>
            <person name="Daum C."/>
            <person name="Ng V."/>
            <person name="Clum A."/>
            <person name="Steindorff A."/>
            <person name="Ohm R.A."/>
            <person name="Martin F."/>
            <person name="Silar P."/>
            <person name="Natvig D.O."/>
            <person name="Lalanne C."/>
            <person name="Gautier V."/>
            <person name="Ament-Velasquez S.L."/>
            <person name="Kruys A."/>
            <person name="Hutchinson M.I."/>
            <person name="Powell A.J."/>
            <person name="Barry K."/>
            <person name="Miller A.N."/>
            <person name="Grigoriev I.V."/>
            <person name="Debuchy R."/>
            <person name="Gladieux P."/>
            <person name="Hiltunen Thoren M."/>
            <person name="Johannesson H."/>
        </authorList>
    </citation>
    <scope>NUCLEOTIDE SEQUENCE</scope>
    <source>
        <strain evidence="10">PSN293</strain>
    </source>
</reference>
<dbReference type="PANTHER" id="PTHR41391">
    <property type="entry name" value="RESTRICTION OF TELOMERE CAPPING PROTEIN 4"/>
    <property type="match status" value="1"/>
</dbReference>
<dbReference type="InterPro" id="IPR028094">
    <property type="entry name" value="RTC4_C"/>
</dbReference>
<feature type="region of interest" description="Disordered" evidence="8">
    <location>
        <begin position="495"/>
        <end position="520"/>
    </location>
</feature>
<evidence type="ECO:0000256" key="3">
    <source>
        <dbReference type="ARBA" id="ARBA00004496"/>
    </source>
</evidence>
<feature type="region of interest" description="Disordered" evidence="8">
    <location>
        <begin position="49"/>
        <end position="234"/>
    </location>
</feature>
<evidence type="ECO:0000256" key="5">
    <source>
        <dbReference type="ARBA" id="ARBA00015162"/>
    </source>
</evidence>
<comment type="subcellular location">
    <subcellularLocation>
        <location evidence="3">Cytoplasm</location>
    </subcellularLocation>
    <subcellularLocation>
        <location evidence="2">Nucleus</location>
    </subcellularLocation>
</comment>
<sequence length="520" mass="58730">MSAQSLRSKFSPYRAVGLSNRQNVKPLLTIPGRENKIAQKVVNKQLERLAMAELHDSDPPQSSDSDEAPSRADIRPATFKTSDKSKPPSSPPTRPKRQAAQAQTRATRVSKHGTGSKGSEPSSSAEGNLGRLSQESSQSRKRKSPDSIKPASRPVSAGIIFPGEPKVRTAKPTTYSRRKQQPEEIDDSEVDTSPQKEFRKPKDLLAKKQSESPQAKFLQPASKKKFPFRGSPDKKRIKSSFLWEKLKIESPEDERPKFIIPDVYSSSFNLKEEDDDKFETTGMSAIDRLSESPSPLPISSKALCSMCDQEVDEKVREKFDAKHPGSRFNLRREQQFCQFHKRNSARKTWKAKGYPDINWNKLDKRIADRHKFLQAILEGGQSYYGDIFKNSVKSGQNRTLLKSETNMTPGYYGIRGLRVMTDNLTYKFSGLLRERAVQDRLISARGHTAYLQTVLVPELAVQLIKEDMSVTEEKARTIMEESTTVGELLNEEVKDVVLESEDEKDKTDDQSEDDSDFPEL</sequence>
<accession>A0AAN6YP71</accession>
<protein>
    <recommendedName>
        <fullName evidence="5">Restriction of telomere capping protein 4</fullName>
    </recommendedName>
</protein>
<dbReference type="Proteomes" id="UP001301769">
    <property type="component" value="Unassembled WGS sequence"/>
</dbReference>
<organism evidence="10 11">
    <name type="scientific">Rhypophila decipiens</name>
    <dbReference type="NCBI Taxonomy" id="261697"/>
    <lineage>
        <taxon>Eukaryota</taxon>
        <taxon>Fungi</taxon>
        <taxon>Dikarya</taxon>
        <taxon>Ascomycota</taxon>
        <taxon>Pezizomycotina</taxon>
        <taxon>Sordariomycetes</taxon>
        <taxon>Sordariomycetidae</taxon>
        <taxon>Sordariales</taxon>
        <taxon>Naviculisporaceae</taxon>
        <taxon>Rhypophila</taxon>
    </lineage>
</organism>
<dbReference type="InterPro" id="IPR039024">
    <property type="entry name" value="RTC4"/>
</dbReference>
<evidence type="ECO:0000256" key="2">
    <source>
        <dbReference type="ARBA" id="ARBA00004123"/>
    </source>
</evidence>
<evidence type="ECO:0000256" key="7">
    <source>
        <dbReference type="ARBA" id="ARBA00023242"/>
    </source>
</evidence>
<dbReference type="GO" id="GO:0005634">
    <property type="term" value="C:nucleus"/>
    <property type="evidence" value="ECO:0007669"/>
    <property type="project" value="UniProtKB-SubCell"/>
</dbReference>
<feature type="region of interest" description="Disordered" evidence="8">
    <location>
        <begin position="1"/>
        <end position="24"/>
    </location>
</feature>
<proteinExistence type="inferred from homology"/>
<dbReference type="SMART" id="SM01312">
    <property type="entry name" value="RTC4"/>
    <property type="match status" value="1"/>
</dbReference>
<dbReference type="GO" id="GO:0005737">
    <property type="term" value="C:cytoplasm"/>
    <property type="evidence" value="ECO:0007669"/>
    <property type="project" value="UniProtKB-SubCell"/>
</dbReference>
<gene>
    <name evidence="10" type="ORF">QBC37DRAFT_477320</name>
</gene>
<comment type="similarity">
    <text evidence="4">Belongs to the RTC4 family.</text>
</comment>
<name>A0AAN6YP71_9PEZI</name>
<evidence type="ECO:0000256" key="1">
    <source>
        <dbReference type="ARBA" id="ARBA00002738"/>
    </source>
</evidence>
<evidence type="ECO:0000256" key="4">
    <source>
        <dbReference type="ARBA" id="ARBA00009461"/>
    </source>
</evidence>
<dbReference type="Pfam" id="PF14474">
    <property type="entry name" value="RTC4"/>
    <property type="match status" value="1"/>
</dbReference>
<feature type="compositionally biased region" description="Polar residues" evidence="8">
    <location>
        <begin position="117"/>
        <end position="126"/>
    </location>
</feature>
<comment type="function">
    <text evidence="1">May be involved in a process influencing telomere capping.</text>
</comment>
<feature type="domain" description="Restriction of telomere capping protein 4 C-terminal" evidence="9">
    <location>
        <begin position="376"/>
        <end position="492"/>
    </location>
</feature>
<feature type="compositionally biased region" description="Low complexity" evidence="8">
    <location>
        <begin position="98"/>
        <end position="107"/>
    </location>
</feature>
<feature type="compositionally biased region" description="Acidic residues" evidence="8">
    <location>
        <begin position="510"/>
        <end position="520"/>
    </location>
</feature>
<evidence type="ECO:0000313" key="10">
    <source>
        <dbReference type="EMBL" id="KAK4220292.1"/>
    </source>
</evidence>
<feature type="compositionally biased region" description="Basic and acidic residues" evidence="8">
    <location>
        <begin position="495"/>
        <end position="509"/>
    </location>
</feature>
<keyword evidence="7" id="KW-0539">Nucleus</keyword>
<evidence type="ECO:0000256" key="6">
    <source>
        <dbReference type="ARBA" id="ARBA00022490"/>
    </source>
</evidence>
<evidence type="ECO:0000313" key="11">
    <source>
        <dbReference type="Proteomes" id="UP001301769"/>
    </source>
</evidence>
<reference evidence="10" key="2">
    <citation type="submission" date="2023-05" db="EMBL/GenBank/DDBJ databases">
        <authorList>
            <consortium name="Lawrence Berkeley National Laboratory"/>
            <person name="Steindorff A."/>
            <person name="Hensen N."/>
            <person name="Bonometti L."/>
            <person name="Westerberg I."/>
            <person name="Brannstrom I.O."/>
            <person name="Guillou S."/>
            <person name="Cros-Aarteil S."/>
            <person name="Calhoun S."/>
            <person name="Haridas S."/>
            <person name="Kuo A."/>
            <person name="Mondo S."/>
            <person name="Pangilinan J."/>
            <person name="Riley R."/>
            <person name="Labutti K."/>
            <person name="Andreopoulos B."/>
            <person name="Lipzen A."/>
            <person name="Chen C."/>
            <person name="Yanf M."/>
            <person name="Daum C."/>
            <person name="Ng V."/>
            <person name="Clum A."/>
            <person name="Ohm R."/>
            <person name="Martin F."/>
            <person name="Silar P."/>
            <person name="Natvig D."/>
            <person name="Lalanne C."/>
            <person name="Gautier V."/>
            <person name="Ament-Velasquez S.L."/>
            <person name="Kruys A."/>
            <person name="Hutchinson M.I."/>
            <person name="Powell A.J."/>
            <person name="Barry K."/>
            <person name="Miller A.N."/>
            <person name="Grigoriev I.V."/>
            <person name="Debuchy R."/>
            <person name="Gladieux P."/>
            <person name="Thoren M.H."/>
            <person name="Johannesson H."/>
        </authorList>
    </citation>
    <scope>NUCLEOTIDE SEQUENCE</scope>
    <source>
        <strain evidence="10">PSN293</strain>
    </source>
</reference>
<dbReference type="AlphaFoldDB" id="A0AAN6YP71"/>
<dbReference type="EMBL" id="MU858045">
    <property type="protein sequence ID" value="KAK4220292.1"/>
    <property type="molecule type" value="Genomic_DNA"/>
</dbReference>
<evidence type="ECO:0000256" key="8">
    <source>
        <dbReference type="SAM" id="MobiDB-lite"/>
    </source>
</evidence>
<keyword evidence="11" id="KW-1185">Reference proteome</keyword>
<dbReference type="PANTHER" id="PTHR41391:SF1">
    <property type="entry name" value="RESTRICTION OF TELOMERE CAPPING PROTEIN 4"/>
    <property type="match status" value="1"/>
</dbReference>